<accession>A0AAV0IK99</accession>
<organism evidence="14 15">
    <name type="scientific">Linum tenue</name>
    <dbReference type="NCBI Taxonomy" id="586396"/>
    <lineage>
        <taxon>Eukaryota</taxon>
        <taxon>Viridiplantae</taxon>
        <taxon>Streptophyta</taxon>
        <taxon>Embryophyta</taxon>
        <taxon>Tracheophyta</taxon>
        <taxon>Spermatophyta</taxon>
        <taxon>Magnoliopsida</taxon>
        <taxon>eudicotyledons</taxon>
        <taxon>Gunneridae</taxon>
        <taxon>Pentapetalae</taxon>
        <taxon>rosids</taxon>
        <taxon>fabids</taxon>
        <taxon>Malpighiales</taxon>
        <taxon>Linaceae</taxon>
        <taxon>Linum</taxon>
    </lineage>
</organism>
<comment type="catalytic activity">
    <reaction evidence="11 12">
        <text>hydrogencarbonate + H(+) = CO2 + H2O</text>
        <dbReference type="Rhea" id="RHEA:10748"/>
        <dbReference type="ChEBI" id="CHEBI:15377"/>
        <dbReference type="ChEBI" id="CHEBI:15378"/>
        <dbReference type="ChEBI" id="CHEBI:16526"/>
        <dbReference type="ChEBI" id="CHEBI:17544"/>
        <dbReference type="EC" id="4.2.1.1"/>
    </reaction>
</comment>
<comment type="caution">
    <text evidence="14">The sequence shown here is derived from an EMBL/GenBank/DDBJ whole genome shotgun (WGS) entry which is preliminary data.</text>
</comment>
<dbReference type="GO" id="GO:0008270">
    <property type="term" value="F:zinc ion binding"/>
    <property type="evidence" value="ECO:0007669"/>
    <property type="project" value="UniProtKB-UniRule"/>
</dbReference>
<proteinExistence type="inferred from homology"/>
<dbReference type="Pfam" id="PF00194">
    <property type="entry name" value="Carb_anhydrase"/>
    <property type="match status" value="1"/>
</dbReference>
<evidence type="ECO:0000313" key="15">
    <source>
        <dbReference type="Proteomes" id="UP001154282"/>
    </source>
</evidence>
<evidence type="ECO:0000256" key="8">
    <source>
        <dbReference type="ARBA" id="ARBA00022833"/>
    </source>
</evidence>
<evidence type="ECO:0000256" key="10">
    <source>
        <dbReference type="ARBA" id="ARBA00023239"/>
    </source>
</evidence>
<sequence length="289" mass="32957">MSKTLPPPPTLFFPSIVFCSTLFFLLFLLPPTSAQEVDDEREFDYVVDSERGPSRWGEMHPEWRSCNNGTMQSPIDMLNDRVDVVSHLGRLNRSYSAANATLNNRGHDMMLKWEGDAGSIHINGTDYVLRQCHWHSPSEHSVNGRKYAMEVHMVHVSEDGKIAVVGILYTIGRPDSFLESIYDHLEDISGIERDERVVGLVDPKDIKIGSRKYYRYIGSLTIPPCTEDVSWTIVKKVRTVSRKQLRVLRVSVHDDANTNARPIQPKFGRKVELFRPEDNVQSQDDSISN</sequence>
<dbReference type="Proteomes" id="UP001154282">
    <property type="component" value="Unassembled WGS sequence"/>
</dbReference>
<dbReference type="PROSITE" id="PS51144">
    <property type="entry name" value="ALPHA_CA_2"/>
    <property type="match status" value="1"/>
</dbReference>
<dbReference type="InterPro" id="IPR023561">
    <property type="entry name" value="Carbonic_anhydrase_a-class"/>
</dbReference>
<evidence type="ECO:0000256" key="2">
    <source>
        <dbReference type="ARBA" id="ARBA00002904"/>
    </source>
</evidence>
<comment type="cofactor">
    <cofactor evidence="1 12">
        <name>Zn(2+)</name>
        <dbReference type="ChEBI" id="CHEBI:29105"/>
    </cofactor>
</comment>
<evidence type="ECO:0000256" key="6">
    <source>
        <dbReference type="ARBA" id="ARBA00022723"/>
    </source>
</evidence>
<dbReference type="InterPro" id="IPR041891">
    <property type="entry name" value="Alpha_CA_prokaryot-like"/>
</dbReference>
<comment type="subcellular location">
    <subcellularLocation>
        <location evidence="3">Plastid</location>
        <location evidence="3">Chloroplast stroma</location>
    </subcellularLocation>
</comment>
<keyword evidence="15" id="KW-1185">Reference proteome</keyword>
<reference evidence="14" key="1">
    <citation type="submission" date="2022-08" db="EMBL/GenBank/DDBJ databases">
        <authorList>
            <person name="Gutierrez-Valencia J."/>
        </authorList>
    </citation>
    <scope>NUCLEOTIDE SEQUENCE</scope>
</reference>
<feature type="chain" id="PRO_5043088833" description="Carbonic anhydrase" evidence="12">
    <location>
        <begin position="35"/>
        <end position="289"/>
    </location>
</feature>
<dbReference type="SMART" id="SM01057">
    <property type="entry name" value="Carb_anhydrase"/>
    <property type="match status" value="1"/>
</dbReference>
<evidence type="ECO:0000256" key="7">
    <source>
        <dbReference type="ARBA" id="ARBA00022729"/>
    </source>
</evidence>
<comment type="similarity">
    <text evidence="12">Belongs to the alpha-carbonic anhydrase family.</text>
</comment>
<dbReference type="SUPFAM" id="SSF51069">
    <property type="entry name" value="Carbonic anhydrase"/>
    <property type="match status" value="1"/>
</dbReference>
<dbReference type="FunFam" id="3.10.200.10:FF:000007">
    <property type="entry name" value="Alpha carbonic anhydrase 3"/>
    <property type="match status" value="1"/>
</dbReference>
<keyword evidence="7 12" id="KW-0732">Signal</keyword>
<evidence type="ECO:0000256" key="12">
    <source>
        <dbReference type="RuleBase" id="RU367011"/>
    </source>
</evidence>
<dbReference type="EC" id="4.2.1.1" evidence="5 12"/>
<evidence type="ECO:0000256" key="1">
    <source>
        <dbReference type="ARBA" id="ARBA00001947"/>
    </source>
</evidence>
<keyword evidence="9" id="KW-0325">Glycoprotein</keyword>
<evidence type="ECO:0000256" key="3">
    <source>
        <dbReference type="ARBA" id="ARBA00004470"/>
    </source>
</evidence>
<evidence type="ECO:0000256" key="11">
    <source>
        <dbReference type="ARBA" id="ARBA00048348"/>
    </source>
</evidence>
<comment type="function">
    <text evidence="2 12">Reversible hydration of carbon dioxide.</text>
</comment>
<dbReference type="InterPro" id="IPR036398">
    <property type="entry name" value="CA_dom_sf"/>
</dbReference>
<dbReference type="InterPro" id="IPR018338">
    <property type="entry name" value="Carbonic_anhydrase_a-class_CS"/>
</dbReference>
<feature type="domain" description="Alpha-carbonic anhydrase" evidence="13">
    <location>
        <begin position="41"/>
        <end position="275"/>
    </location>
</feature>
<dbReference type="PROSITE" id="PS00162">
    <property type="entry name" value="ALPHA_CA_1"/>
    <property type="match status" value="1"/>
</dbReference>
<dbReference type="InterPro" id="IPR001148">
    <property type="entry name" value="CA_dom"/>
</dbReference>
<dbReference type="GO" id="GO:0009570">
    <property type="term" value="C:chloroplast stroma"/>
    <property type="evidence" value="ECO:0007669"/>
    <property type="project" value="UniProtKB-SubCell"/>
</dbReference>
<evidence type="ECO:0000256" key="9">
    <source>
        <dbReference type="ARBA" id="ARBA00023180"/>
    </source>
</evidence>
<feature type="signal peptide" evidence="12">
    <location>
        <begin position="1"/>
        <end position="34"/>
    </location>
</feature>
<dbReference type="CDD" id="cd03124">
    <property type="entry name" value="alpha_CA_prokaryotic_like"/>
    <property type="match status" value="1"/>
</dbReference>
<dbReference type="GO" id="GO:0004089">
    <property type="term" value="F:carbonate dehydratase activity"/>
    <property type="evidence" value="ECO:0007669"/>
    <property type="project" value="UniProtKB-UniRule"/>
</dbReference>
<dbReference type="GO" id="GO:0006730">
    <property type="term" value="P:one-carbon metabolic process"/>
    <property type="evidence" value="ECO:0007669"/>
    <property type="project" value="TreeGrafter"/>
</dbReference>
<dbReference type="Gene3D" id="3.10.200.10">
    <property type="entry name" value="Alpha carbonic anhydrase"/>
    <property type="match status" value="1"/>
</dbReference>
<evidence type="ECO:0000313" key="14">
    <source>
        <dbReference type="EMBL" id="CAI0397916.1"/>
    </source>
</evidence>
<keyword evidence="8 12" id="KW-0862">Zinc</keyword>
<comment type="similarity">
    <text evidence="4">Belongs to the alpha-class carbonic anhydrase family.</text>
</comment>
<gene>
    <name evidence="14" type="ORF">LITE_LOCUS9718</name>
</gene>
<keyword evidence="6 12" id="KW-0479">Metal-binding</keyword>
<protein>
    <recommendedName>
        <fullName evidence="5 12">Carbonic anhydrase</fullName>
        <ecNumber evidence="5 12">4.2.1.1</ecNumber>
    </recommendedName>
</protein>
<evidence type="ECO:0000259" key="13">
    <source>
        <dbReference type="PROSITE" id="PS51144"/>
    </source>
</evidence>
<dbReference type="EMBL" id="CAMGYJ010000004">
    <property type="protein sequence ID" value="CAI0397916.1"/>
    <property type="molecule type" value="Genomic_DNA"/>
</dbReference>
<evidence type="ECO:0000256" key="5">
    <source>
        <dbReference type="ARBA" id="ARBA00012925"/>
    </source>
</evidence>
<keyword evidence="10 12" id="KW-0456">Lyase</keyword>
<dbReference type="PANTHER" id="PTHR18952">
    <property type="entry name" value="CARBONIC ANHYDRASE"/>
    <property type="match status" value="1"/>
</dbReference>
<dbReference type="PANTHER" id="PTHR18952:SF208">
    <property type="entry name" value="CARBONIC ANHYDRASE XA-RELATED"/>
    <property type="match status" value="1"/>
</dbReference>
<dbReference type="AlphaFoldDB" id="A0AAV0IK99"/>
<name>A0AAV0IK99_9ROSI</name>
<evidence type="ECO:0000256" key="4">
    <source>
        <dbReference type="ARBA" id="ARBA00006365"/>
    </source>
</evidence>